<protein>
    <submittedName>
        <fullName evidence="2">Uncharacterized protein</fullName>
    </submittedName>
</protein>
<reference evidence="2 3" key="1">
    <citation type="submission" date="2023-03" db="EMBL/GenBank/DDBJ databases">
        <title>Genome insight into feeding habits of ladybird beetles.</title>
        <authorList>
            <person name="Li H.-S."/>
            <person name="Huang Y.-H."/>
            <person name="Pang H."/>
        </authorList>
    </citation>
    <scope>NUCLEOTIDE SEQUENCE [LARGE SCALE GENOMIC DNA]</scope>
    <source>
        <strain evidence="2">SYSU_2023b</strain>
        <tissue evidence="2">Whole body</tissue>
    </source>
</reference>
<feature type="signal peptide" evidence="1">
    <location>
        <begin position="1"/>
        <end position="19"/>
    </location>
</feature>
<keyword evidence="3" id="KW-1185">Reference proteome</keyword>
<evidence type="ECO:0000313" key="3">
    <source>
        <dbReference type="Proteomes" id="UP001431783"/>
    </source>
</evidence>
<evidence type="ECO:0000256" key="1">
    <source>
        <dbReference type="SAM" id="SignalP"/>
    </source>
</evidence>
<comment type="caution">
    <text evidence="2">The sequence shown here is derived from an EMBL/GenBank/DDBJ whole genome shotgun (WGS) entry which is preliminary data.</text>
</comment>
<sequence>MNIFRYGIVVLLCFSLGATINEIEMKFDGRISTCSTTEIFALTAENLTYNQLKAIQENHIKNNDDYLRCNLGDDDLCDPWWLDKSWKIKNSIERNYKDFVTDIRWQDFEPLRLGDWNTDYNFMKLTALEKNSFNVPISWNILSDMDLYFCENYKIESSNCYWLEILFEMRKTKFRKCLRATLPRKIGDEPTGTCSTILQERDMELRTEGPGIVVKKDEFELSVTDLSYNPKKILSYIPKPSDFWKIRYIFAHLRKGEGTVKVHNYNFLETRKAGFHQIGRPFRTNDGWLCISIYVSMCRNCRMIFMMGGHVIADISFSSEGTWRHIKMYITDSKNSYEQLYVQTIGNELLPQFNYWAIDYVQLCQGKVNRVANLALVLPQREELIGPLFEKNIDDFVSMNSRSFFRRLKMDDCFLMECSTS</sequence>
<accession>A0AAW1TXH8</accession>
<feature type="chain" id="PRO_5043385318" evidence="1">
    <location>
        <begin position="20"/>
        <end position="421"/>
    </location>
</feature>
<keyword evidence="1" id="KW-0732">Signal</keyword>
<dbReference type="AlphaFoldDB" id="A0AAW1TXH8"/>
<dbReference type="Proteomes" id="UP001431783">
    <property type="component" value="Unassembled WGS sequence"/>
</dbReference>
<proteinExistence type="predicted"/>
<evidence type="ECO:0000313" key="2">
    <source>
        <dbReference type="EMBL" id="KAK9873099.1"/>
    </source>
</evidence>
<organism evidence="2 3">
    <name type="scientific">Henosepilachna vigintioctopunctata</name>
    <dbReference type="NCBI Taxonomy" id="420089"/>
    <lineage>
        <taxon>Eukaryota</taxon>
        <taxon>Metazoa</taxon>
        <taxon>Ecdysozoa</taxon>
        <taxon>Arthropoda</taxon>
        <taxon>Hexapoda</taxon>
        <taxon>Insecta</taxon>
        <taxon>Pterygota</taxon>
        <taxon>Neoptera</taxon>
        <taxon>Endopterygota</taxon>
        <taxon>Coleoptera</taxon>
        <taxon>Polyphaga</taxon>
        <taxon>Cucujiformia</taxon>
        <taxon>Coccinelloidea</taxon>
        <taxon>Coccinellidae</taxon>
        <taxon>Epilachninae</taxon>
        <taxon>Epilachnini</taxon>
        <taxon>Henosepilachna</taxon>
    </lineage>
</organism>
<gene>
    <name evidence="2" type="ORF">WA026_020828</name>
</gene>
<dbReference type="EMBL" id="JARQZJ010000015">
    <property type="protein sequence ID" value="KAK9873099.1"/>
    <property type="molecule type" value="Genomic_DNA"/>
</dbReference>
<name>A0AAW1TXH8_9CUCU</name>